<organism evidence="1 2">
    <name type="scientific">Fusarium falciforme</name>
    <dbReference type="NCBI Taxonomy" id="195108"/>
    <lineage>
        <taxon>Eukaryota</taxon>
        <taxon>Fungi</taxon>
        <taxon>Dikarya</taxon>
        <taxon>Ascomycota</taxon>
        <taxon>Pezizomycotina</taxon>
        <taxon>Sordariomycetes</taxon>
        <taxon>Hypocreomycetidae</taxon>
        <taxon>Hypocreales</taxon>
        <taxon>Nectriaceae</taxon>
        <taxon>Fusarium</taxon>
        <taxon>Fusarium solani species complex</taxon>
    </lineage>
</organism>
<dbReference type="AlphaFoldDB" id="A0A9W8QQ90"/>
<accession>A0A9W8QQ90</accession>
<protein>
    <submittedName>
        <fullName evidence="1">Uncharacterized protein</fullName>
    </submittedName>
</protein>
<reference evidence="1" key="1">
    <citation type="submission" date="2022-09" db="EMBL/GenBank/DDBJ databases">
        <title>Fusarium specimens isolated from Avocado Roots.</title>
        <authorList>
            <person name="Stajich J."/>
            <person name="Roper C."/>
            <person name="Heimlech-Rivalta G."/>
        </authorList>
    </citation>
    <scope>NUCLEOTIDE SEQUENCE</scope>
    <source>
        <strain evidence="1">A02</strain>
    </source>
</reference>
<evidence type="ECO:0000313" key="2">
    <source>
        <dbReference type="Proteomes" id="UP001152087"/>
    </source>
</evidence>
<dbReference type="EMBL" id="JAOQAV010000301">
    <property type="protein sequence ID" value="KAJ4175851.1"/>
    <property type="molecule type" value="Genomic_DNA"/>
</dbReference>
<dbReference type="Proteomes" id="UP001152087">
    <property type="component" value="Unassembled WGS sequence"/>
</dbReference>
<proteinExistence type="predicted"/>
<name>A0A9W8QQ90_9HYPO</name>
<keyword evidence="2" id="KW-1185">Reference proteome</keyword>
<sequence>MQYHLKFVQYWAHKMLHEYEAAVEREVPLTNQTAPHVWASIVPKDPAWIEEIDRWGQEFGFVCYRSSEVLQRPA</sequence>
<gene>
    <name evidence="1" type="ORF">NW755_014731</name>
</gene>
<comment type="caution">
    <text evidence="1">The sequence shown here is derived from an EMBL/GenBank/DDBJ whole genome shotgun (WGS) entry which is preliminary data.</text>
</comment>
<evidence type="ECO:0000313" key="1">
    <source>
        <dbReference type="EMBL" id="KAJ4175851.1"/>
    </source>
</evidence>